<dbReference type="PRINTS" id="PR00185">
    <property type="entry name" value="EUKARYTPORIN"/>
</dbReference>
<dbReference type="InterPro" id="IPR027246">
    <property type="entry name" value="Porin_Euk/Tom40"/>
</dbReference>
<proteinExistence type="inferred from homology"/>
<keyword evidence="4" id="KW-1000">Mitochondrion outer membrane</keyword>
<dbReference type="GeneID" id="106817172"/>
<dbReference type="Gene3D" id="2.40.160.10">
    <property type="entry name" value="Porin"/>
    <property type="match status" value="1"/>
</dbReference>
<keyword evidence="5" id="KW-0813">Transport</keyword>
<name>A0ABM1EYP1_PRICU</name>
<comment type="similarity">
    <text evidence="2">Belongs to the eukaryotic mitochondrial porin family.</text>
</comment>
<dbReference type="CDD" id="cd07306">
    <property type="entry name" value="Porin3_VDAC"/>
    <property type="match status" value="1"/>
</dbReference>
<protein>
    <submittedName>
        <fullName evidence="7 8">Voltage-dependent anion-selective channel protein 2-like</fullName>
    </submittedName>
</protein>
<evidence type="ECO:0000256" key="3">
    <source>
        <dbReference type="ARBA" id="ARBA00022452"/>
    </source>
</evidence>
<keyword evidence="4" id="KW-0496">Mitochondrion</keyword>
<dbReference type="InterPro" id="IPR001925">
    <property type="entry name" value="Porin_Euk"/>
</dbReference>
<evidence type="ECO:0000313" key="8">
    <source>
        <dbReference type="RefSeq" id="XP_014677312.1"/>
    </source>
</evidence>
<evidence type="ECO:0000256" key="4">
    <source>
        <dbReference type="ARBA" id="ARBA00022787"/>
    </source>
</evidence>
<sequence length="282" mass="30474">MAPVQYSDLGKGSRDLFSKGYNFGQIKLECKTKAANGVEFNTTGSSCNESGKVAGNLETKYKWSEYGLTFTEKWDTNNVLATMITIEDQIAKGLKLTFDSSFSPQTGKKSGQIKTAYKHDYVHVNADVDLDFAGPQLHGCATVGHNGWLAGYQASFDTAKSTLTRNNFAIGYATDDFVLHTNVNDGQEFCGAIYQKVNDDLETAVQLSWTAGSNATRFGLAGKYTFDNDASVSAKVNNSSQLGVGYSQQIRKGVKVTLSALIESKNLNAGGHKFGIGFDLSP</sequence>
<reference evidence="7 8" key="1">
    <citation type="submission" date="2025-05" db="UniProtKB">
        <authorList>
            <consortium name="RefSeq"/>
        </authorList>
    </citation>
    <scope>IDENTIFICATION</scope>
</reference>
<keyword evidence="5" id="KW-0626">Porin</keyword>
<evidence type="ECO:0000313" key="6">
    <source>
        <dbReference type="Proteomes" id="UP000695022"/>
    </source>
</evidence>
<evidence type="ECO:0000256" key="5">
    <source>
        <dbReference type="ARBA" id="ARBA00023114"/>
    </source>
</evidence>
<dbReference type="InterPro" id="IPR023614">
    <property type="entry name" value="Porin_dom_sf"/>
</dbReference>
<dbReference type="RefSeq" id="XP_014677312.1">
    <property type="nucleotide sequence ID" value="XM_014821826.1"/>
</dbReference>
<keyword evidence="3" id="KW-0472">Membrane</keyword>
<gene>
    <name evidence="7 8" type="primary">LOC106817172</name>
</gene>
<keyword evidence="5" id="KW-0406">Ion transport</keyword>
<dbReference type="Pfam" id="PF01459">
    <property type="entry name" value="Porin_3"/>
    <property type="match status" value="1"/>
</dbReference>
<keyword evidence="3" id="KW-0812">Transmembrane</keyword>
<evidence type="ECO:0000313" key="7">
    <source>
        <dbReference type="RefSeq" id="XP_014677311.1"/>
    </source>
</evidence>
<evidence type="ECO:0000256" key="2">
    <source>
        <dbReference type="ARBA" id="ARBA00007780"/>
    </source>
</evidence>
<evidence type="ECO:0000256" key="1">
    <source>
        <dbReference type="ARBA" id="ARBA00004294"/>
    </source>
</evidence>
<accession>A0ABM1EYP1</accession>
<dbReference type="RefSeq" id="XP_014677311.1">
    <property type="nucleotide sequence ID" value="XM_014821825.1"/>
</dbReference>
<keyword evidence="6" id="KW-1185">Reference proteome</keyword>
<dbReference type="PANTHER" id="PTHR11743">
    <property type="entry name" value="VOLTAGE-DEPENDENT ANION-SELECTIVE CHANNEL"/>
    <property type="match status" value="1"/>
</dbReference>
<dbReference type="Proteomes" id="UP000695022">
    <property type="component" value="Unplaced"/>
</dbReference>
<keyword evidence="3" id="KW-1134">Transmembrane beta strand</keyword>
<organism evidence="6 8">
    <name type="scientific">Priapulus caudatus</name>
    <name type="common">Priapulid worm</name>
    <dbReference type="NCBI Taxonomy" id="37621"/>
    <lineage>
        <taxon>Eukaryota</taxon>
        <taxon>Metazoa</taxon>
        <taxon>Ecdysozoa</taxon>
        <taxon>Scalidophora</taxon>
        <taxon>Priapulida</taxon>
        <taxon>Priapulimorpha</taxon>
        <taxon>Priapulimorphida</taxon>
        <taxon>Priapulidae</taxon>
        <taxon>Priapulus</taxon>
    </lineage>
</organism>
<dbReference type="PANTHER" id="PTHR11743:SF70">
    <property type="entry name" value="GH26960P-RELATED"/>
    <property type="match status" value="1"/>
</dbReference>
<comment type="subcellular location">
    <subcellularLocation>
        <location evidence="1">Mitochondrion outer membrane</location>
    </subcellularLocation>
</comment>